<evidence type="ECO:0000313" key="3">
    <source>
        <dbReference type="Proteomes" id="UP000052258"/>
    </source>
</evidence>
<dbReference type="OrthoDB" id="9795247at2"/>
<dbReference type="SUPFAM" id="SSF53067">
    <property type="entry name" value="Actin-like ATPase domain"/>
    <property type="match status" value="1"/>
</dbReference>
<proteinExistence type="inferred from homology"/>
<evidence type="ECO:0000256" key="1">
    <source>
        <dbReference type="ARBA" id="ARBA00006479"/>
    </source>
</evidence>
<dbReference type="Proteomes" id="UP000052258">
    <property type="component" value="Unassembled WGS sequence"/>
</dbReference>
<dbReference type="CDD" id="cd24068">
    <property type="entry name" value="ASKHA_NBD_ROK_FnNanK-like"/>
    <property type="match status" value="1"/>
</dbReference>
<keyword evidence="3" id="KW-1185">Reference proteome</keyword>
<name>A0A0J8G959_9LIST</name>
<dbReference type="PANTHER" id="PTHR18964:SF165">
    <property type="entry name" value="BETA-GLUCOSIDE KINASE"/>
    <property type="match status" value="1"/>
</dbReference>
<comment type="similarity">
    <text evidence="1">Belongs to the ROK (NagC/XylR) family.</text>
</comment>
<dbReference type="PATRIC" id="fig|1430899.3.peg.1763"/>
<dbReference type="Gene3D" id="3.30.420.40">
    <property type="match status" value="2"/>
</dbReference>
<reference evidence="2 3" key="1">
    <citation type="journal article" date="2015" name="Genome Biol. Evol.">
        <title>Comparative Genomics of Listeria Sensu Lato: Genus-Wide Differences in Evolutionary Dynamics and the Progressive Gain of Complex, Potentially Pathogenicity-Related Traits through Lateral Gene Transfer.</title>
        <authorList>
            <person name="Chiara M."/>
            <person name="Caruso M."/>
            <person name="D'Erchia A.M."/>
            <person name="Manzari C."/>
            <person name="Fraccalvieri R."/>
            <person name="Goffredo E."/>
            <person name="Latorre L."/>
            <person name="Miccolupo A."/>
            <person name="Padalino I."/>
            <person name="Santagada G."/>
            <person name="Chiocco D."/>
            <person name="Pesole G."/>
            <person name="Horner D.S."/>
            <person name="Parisi A."/>
        </authorList>
    </citation>
    <scope>NUCLEOTIDE SEQUENCE [LARGE SCALE GENOMIC DNA]</scope>
    <source>
        <strain evidence="2 3">1991</strain>
    </source>
</reference>
<dbReference type="RefSeq" id="WP_007477953.1">
    <property type="nucleotide sequence ID" value="NZ_KQ130616.1"/>
</dbReference>
<accession>A0A0J8G959</accession>
<evidence type="ECO:0000313" key="2">
    <source>
        <dbReference type="EMBL" id="KMT59185.1"/>
    </source>
</evidence>
<organism evidence="2 3">
    <name type="scientific">Listeria fleischmannii 1991</name>
    <dbReference type="NCBI Taxonomy" id="1430899"/>
    <lineage>
        <taxon>Bacteria</taxon>
        <taxon>Bacillati</taxon>
        <taxon>Bacillota</taxon>
        <taxon>Bacilli</taxon>
        <taxon>Bacillales</taxon>
        <taxon>Listeriaceae</taxon>
        <taxon>Listeria</taxon>
    </lineage>
</organism>
<gene>
    <name evidence="2" type="ORF">X560_1726</name>
</gene>
<dbReference type="InterPro" id="IPR000600">
    <property type="entry name" value="ROK"/>
</dbReference>
<sequence>MKKYLCFDIGGTAIKFAKYDQAGKRLTPIQTEKTRLSETDNFIMETVLNIIRHEQDKLDGIAISTAGVVDSERGEISYAGYTIPAYTGTKIKAQIEEASQITCHVENDVNCAALGEFYSGKVASGGSVLCLTIGTGIGGAFLSEGKLFKGAGNRALEIGYMQINGNDYQELASTSALVKKANALFSRTDLTGRQIMAEAQGGNEKMQALLGVWIDNLTAGLVNLIYVLNPEVIILGGGIMEQKDYFKPRIEEALLNQLVSPSFNANVQFATLGNEAGMVGALYHFLTKEGCVS</sequence>
<dbReference type="EMBL" id="AZHO01000021">
    <property type="protein sequence ID" value="KMT59185.1"/>
    <property type="molecule type" value="Genomic_DNA"/>
</dbReference>
<protein>
    <recommendedName>
        <fullName evidence="4">ROK family protein</fullName>
    </recommendedName>
</protein>
<evidence type="ECO:0008006" key="4">
    <source>
        <dbReference type="Google" id="ProtNLM"/>
    </source>
</evidence>
<comment type="caution">
    <text evidence="2">The sequence shown here is derived from an EMBL/GenBank/DDBJ whole genome shotgun (WGS) entry which is preliminary data.</text>
</comment>
<dbReference type="Pfam" id="PF00480">
    <property type="entry name" value="ROK"/>
    <property type="match status" value="1"/>
</dbReference>
<dbReference type="InterPro" id="IPR043129">
    <property type="entry name" value="ATPase_NBD"/>
</dbReference>
<dbReference type="PANTHER" id="PTHR18964">
    <property type="entry name" value="ROK (REPRESSOR, ORF, KINASE) FAMILY"/>
    <property type="match status" value="1"/>
</dbReference>
<dbReference type="AlphaFoldDB" id="A0A0J8G959"/>